<accession>A0ACD3B8A5</accession>
<sequence>MDDDQQRPLFPPELEHKIFTRSLALHLQHNIEPGSLFLVSKRVYDWLIPLYYNVVIADTDHPWPPKATEENLKRYGQHVYHFHTVSYGLGLVDLLPLCPNISNLAIWSAFGEEEVKAIIKLPLTHISTNFPYFFGTELDLQTFCSNLTHVDMSTVMPWEPAKILPHLPALTHISMYDEEHIPGCLVHGKLLKVVIRILLASLGHEEPFRDETARGKGYDDRRVVCISFGRGHLEDWKEGAFGRTDMCEFAEEVIEKRRQTQSDRVM</sequence>
<proteinExistence type="predicted"/>
<organism evidence="1 2">
    <name type="scientific">Pluteus cervinus</name>
    <dbReference type="NCBI Taxonomy" id="181527"/>
    <lineage>
        <taxon>Eukaryota</taxon>
        <taxon>Fungi</taxon>
        <taxon>Dikarya</taxon>
        <taxon>Basidiomycota</taxon>
        <taxon>Agaricomycotina</taxon>
        <taxon>Agaricomycetes</taxon>
        <taxon>Agaricomycetidae</taxon>
        <taxon>Agaricales</taxon>
        <taxon>Pluteineae</taxon>
        <taxon>Pluteaceae</taxon>
        <taxon>Pluteus</taxon>
    </lineage>
</organism>
<dbReference type="Proteomes" id="UP000308600">
    <property type="component" value="Unassembled WGS sequence"/>
</dbReference>
<protein>
    <submittedName>
        <fullName evidence="1">Uncharacterized protein</fullName>
    </submittedName>
</protein>
<reference evidence="1 2" key="1">
    <citation type="journal article" date="2019" name="Nat. Ecol. Evol.">
        <title>Megaphylogeny resolves global patterns of mushroom evolution.</title>
        <authorList>
            <person name="Varga T."/>
            <person name="Krizsan K."/>
            <person name="Foldi C."/>
            <person name="Dima B."/>
            <person name="Sanchez-Garcia M."/>
            <person name="Sanchez-Ramirez S."/>
            <person name="Szollosi G.J."/>
            <person name="Szarkandi J.G."/>
            <person name="Papp V."/>
            <person name="Albert L."/>
            <person name="Andreopoulos W."/>
            <person name="Angelini C."/>
            <person name="Antonin V."/>
            <person name="Barry K.W."/>
            <person name="Bougher N.L."/>
            <person name="Buchanan P."/>
            <person name="Buyck B."/>
            <person name="Bense V."/>
            <person name="Catcheside P."/>
            <person name="Chovatia M."/>
            <person name="Cooper J."/>
            <person name="Damon W."/>
            <person name="Desjardin D."/>
            <person name="Finy P."/>
            <person name="Geml J."/>
            <person name="Haridas S."/>
            <person name="Hughes K."/>
            <person name="Justo A."/>
            <person name="Karasinski D."/>
            <person name="Kautmanova I."/>
            <person name="Kiss B."/>
            <person name="Kocsube S."/>
            <person name="Kotiranta H."/>
            <person name="LaButti K.M."/>
            <person name="Lechner B.E."/>
            <person name="Liimatainen K."/>
            <person name="Lipzen A."/>
            <person name="Lukacs Z."/>
            <person name="Mihaltcheva S."/>
            <person name="Morgado L.N."/>
            <person name="Niskanen T."/>
            <person name="Noordeloos M.E."/>
            <person name="Ohm R.A."/>
            <person name="Ortiz-Santana B."/>
            <person name="Ovrebo C."/>
            <person name="Racz N."/>
            <person name="Riley R."/>
            <person name="Savchenko A."/>
            <person name="Shiryaev A."/>
            <person name="Soop K."/>
            <person name="Spirin V."/>
            <person name="Szebenyi C."/>
            <person name="Tomsovsky M."/>
            <person name="Tulloss R.E."/>
            <person name="Uehling J."/>
            <person name="Grigoriev I.V."/>
            <person name="Vagvolgyi C."/>
            <person name="Papp T."/>
            <person name="Martin F.M."/>
            <person name="Miettinen O."/>
            <person name="Hibbett D.S."/>
            <person name="Nagy L.G."/>
        </authorList>
    </citation>
    <scope>NUCLEOTIDE SEQUENCE [LARGE SCALE GENOMIC DNA]</scope>
    <source>
        <strain evidence="1 2">NL-1719</strain>
    </source>
</reference>
<name>A0ACD3B8A5_9AGAR</name>
<evidence type="ECO:0000313" key="2">
    <source>
        <dbReference type="Proteomes" id="UP000308600"/>
    </source>
</evidence>
<dbReference type="EMBL" id="ML208272">
    <property type="protein sequence ID" value="TFK73861.1"/>
    <property type="molecule type" value="Genomic_DNA"/>
</dbReference>
<keyword evidence="2" id="KW-1185">Reference proteome</keyword>
<gene>
    <name evidence="1" type="ORF">BDN72DRAFT_956196</name>
</gene>
<evidence type="ECO:0000313" key="1">
    <source>
        <dbReference type="EMBL" id="TFK73861.1"/>
    </source>
</evidence>